<feature type="domain" description="Quinate/shikimate 5-dehydrogenase/glutamyl-tRNA reductase" evidence="15">
    <location>
        <begin position="176"/>
        <end position="294"/>
    </location>
</feature>
<keyword evidence="5 8" id="KW-0560">Oxidoreductase</keyword>
<feature type="binding site" evidence="8 10">
    <location>
        <begin position="46"/>
        <end position="49"/>
    </location>
    <ligand>
        <name>substrate</name>
    </ligand>
</feature>
<evidence type="ECO:0000256" key="3">
    <source>
        <dbReference type="ARBA" id="ARBA00012970"/>
    </source>
</evidence>
<comment type="function">
    <text evidence="8">Catalyzes the NADPH-dependent reduction of glutamyl-tRNA(Glu) to glutamate 1-semialdehyde (GSA).</text>
</comment>
<evidence type="ECO:0000256" key="12">
    <source>
        <dbReference type="PIRSR" id="PIRSR000445-4"/>
    </source>
</evidence>
<evidence type="ECO:0000259" key="15">
    <source>
        <dbReference type="Pfam" id="PF01488"/>
    </source>
</evidence>
<dbReference type="PIRSF" id="PIRSF000445">
    <property type="entry name" value="4pyrrol_synth_GluRdtase"/>
    <property type="match status" value="1"/>
</dbReference>
<dbReference type="AlphaFoldDB" id="A0A9E8MMT2"/>
<feature type="region of interest" description="Disordered" evidence="13">
    <location>
        <begin position="411"/>
        <end position="430"/>
    </location>
</feature>
<evidence type="ECO:0000256" key="4">
    <source>
        <dbReference type="ARBA" id="ARBA00022857"/>
    </source>
</evidence>
<dbReference type="GO" id="GO:0050661">
    <property type="term" value="F:NADP binding"/>
    <property type="evidence" value="ECO:0007669"/>
    <property type="project" value="InterPro"/>
</dbReference>
<dbReference type="GO" id="GO:0008883">
    <property type="term" value="F:glutamyl-tRNA reductase activity"/>
    <property type="evidence" value="ECO:0007669"/>
    <property type="project" value="UniProtKB-UniRule"/>
</dbReference>
<name>A0A9E8MMT2_9MICO</name>
<dbReference type="RefSeq" id="WP_267782394.1">
    <property type="nucleotide sequence ID" value="NZ_CP113089.1"/>
</dbReference>
<feature type="binding site" evidence="8 10">
    <location>
        <begin position="116"/>
        <end position="118"/>
    </location>
    <ligand>
        <name>substrate</name>
    </ligand>
</feature>
<dbReference type="PROSITE" id="PS00747">
    <property type="entry name" value="GLUTR"/>
    <property type="match status" value="1"/>
</dbReference>
<evidence type="ECO:0000313" key="17">
    <source>
        <dbReference type="EMBL" id="WAB82392.1"/>
    </source>
</evidence>
<reference evidence="17" key="1">
    <citation type="submission" date="2022-11" db="EMBL/GenBank/DDBJ databases">
        <title>Description of Microcella daejonensis nov. sp, isolated from riverside soil.</title>
        <authorList>
            <person name="Molina K.M."/>
            <person name="Kim S.B."/>
        </authorList>
    </citation>
    <scope>NUCLEOTIDE SEQUENCE</scope>
    <source>
        <strain evidence="17">MMS21-STM12</strain>
    </source>
</reference>
<evidence type="ECO:0000313" key="18">
    <source>
        <dbReference type="Proteomes" id="UP001164706"/>
    </source>
</evidence>
<dbReference type="InterPro" id="IPR036343">
    <property type="entry name" value="GluRdtase_N_sf"/>
</dbReference>
<keyword evidence="18" id="KW-1185">Reference proteome</keyword>
<evidence type="ECO:0000256" key="10">
    <source>
        <dbReference type="PIRSR" id="PIRSR000445-2"/>
    </source>
</evidence>
<feature type="binding site" evidence="8 11">
    <location>
        <begin position="191"/>
        <end position="196"/>
    </location>
    <ligand>
        <name>NADP(+)</name>
        <dbReference type="ChEBI" id="CHEBI:58349"/>
    </ligand>
</feature>
<dbReference type="NCBIfam" id="NF000750">
    <property type="entry name" value="PRK00045.3-4"/>
    <property type="match status" value="1"/>
</dbReference>
<dbReference type="KEGG" id="mdb:OVN18_05150"/>
<evidence type="ECO:0000256" key="2">
    <source>
        <dbReference type="ARBA" id="ARBA00005916"/>
    </source>
</evidence>
<evidence type="ECO:0000256" key="7">
    <source>
        <dbReference type="ARBA" id="ARBA00047464"/>
    </source>
</evidence>
<feature type="binding site" evidence="8 10">
    <location>
        <position position="111"/>
    </location>
    <ligand>
        <name>substrate</name>
    </ligand>
</feature>
<sequence>MLLCVTANHRNTPFEILERLAVDADALSAAVRAGSPAVRGAVTVATCNRLEVYLDADNVPADAHRFARDAVANALRGLGDEQGVDVAGSADVLDASEVVHHLFAVSAGLESVAVGEEEIAGQVRRAAQAARESGASTGRLDRVFQEAIRTARAARAQGDASRTGRSLARLALDLVGSRLADWGTARVTLIGTGRYAATTVAALRDRGVQTIVVYSPTGRAQVFGTRHGLEWTNDVREAMTGSDVVITCTTRLSVESGDVPVDAPPRFVVDLGLPRNVDPAVGEIDGVTLIDLETVRLHAPLVHWSAEEDARSVVDEAAHSFVTAASVEPSIVALRRHVLDLVDEEIARAKRRGDDDGRIEEALRHLTSVFLHTPSTLARRHAAAGRGLEVATAVETLFGIDAPALPSVTRSLRRGPDGVIAGPADDAASA</sequence>
<dbReference type="InterPro" id="IPR036291">
    <property type="entry name" value="NAD(P)-bd_dom_sf"/>
</dbReference>
<evidence type="ECO:0000256" key="1">
    <source>
        <dbReference type="ARBA" id="ARBA00005059"/>
    </source>
</evidence>
<feature type="binding site" evidence="8 10">
    <location>
        <position position="122"/>
    </location>
    <ligand>
        <name>substrate</name>
    </ligand>
</feature>
<comment type="miscellaneous">
    <text evidence="8">During catalysis, the active site Cys acts as a nucleophile attacking the alpha-carbonyl group of tRNA-bound glutamate with the formation of a thioester intermediate between enzyme and glutamate, and the concomitant release of tRNA(Glu). The thioester intermediate is finally reduced by direct hydride transfer from NADPH, to form the product GSA.</text>
</comment>
<dbReference type="GO" id="GO:0019353">
    <property type="term" value="P:protoporphyrinogen IX biosynthetic process from glutamate"/>
    <property type="evidence" value="ECO:0007669"/>
    <property type="project" value="TreeGrafter"/>
</dbReference>
<evidence type="ECO:0000256" key="6">
    <source>
        <dbReference type="ARBA" id="ARBA00023244"/>
    </source>
</evidence>
<dbReference type="Gene3D" id="3.40.50.720">
    <property type="entry name" value="NAD(P)-binding Rossmann-like Domain"/>
    <property type="match status" value="1"/>
</dbReference>
<evidence type="ECO:0000256" key="11">
    <source>
        <dbReference type="PIRSR" id="PIRSR000445-3"/>
    </source>
</evidence>
<comment type="similarity">
    <text evidence="2 8">Belongs to the glutamyl-tRNA reductase family.</text>
</comment>
<keyword evidence="4 8" id="KW-0521">NADP</keyword>
<evidence type="ECO:0000256" key="5">
    <source>
        <dbReference type="ARBA" id="ARBA00023002"/>
    </source>
</evidence>
<dbReference type="InterPro" id="IPR015896">
    <property type="entry name" value="4pyrrol_synth_GluRdtase_dimer"/>
</dbReference>
<dbReference type="PANTHER" id="PTHR43013">
    <property type="entry name" value="GLUTAMYL-TRNA REDUCTASE"/>
    <property type="match status" value="1"/>
</dbReference>
<dbReference type="Pfam" id="PF01488">
    <property type="entry name" value="Shikimate_DH"/>
    <property type="match status" value="1"/>
</dbReference>
<dbReference type="EMBL" id="CP113089">
    <property type="protein sequence ID" value="WAB82392.1"/>
    <property type="molecule type" value="Genomic_DNA"/>
</dbReference>
<dbReference type="Proteomes" id="UP001164706">
    <property type="component" value="Chromosome"/>
</dbReference>
<dbReference type="InterPro" id="IPR006151">
    <property type="entry name" value="Shikm_DH/Glu-tRNA_Rdtase"/>
</dbReference>
<gene>
    <name evidence="8" type="primary">hemA</name>
    <name evidence="17" type="ORF">OVN18_05150</name>
</gene>
<feature type="domain" description="Tetrapyrrole biosynthesis glutamyl-tRNA reductase dimerisation" evidence="14">
    <location>
        <begin position="311"/>
        <end position="400"/>
    </location>
</feature>
<comment type="pathway">
    <text evidence="1 8">Porphyrin-containing compound metabolism; protoporphyrin-IX biosynthesis; 5-aminolevulinate from L-glutamyl-tRNA(Glu): step 1/2.</text>
</comment>
<evidence type="ECO:0000256" key="9">
    <source>
        <dbReference type="PIRSR" id="PIRSR000445-1"/>
    </source>
</evidence>
<dbReference type="SUPFAM" id="SSF69742">
    <property type="entry name" value="Glutamyl tRNA-reductase catalytic, N-terminal domain"/>
    <property type="match status" value="1"/>
</dbReference>
<comment type="subunit">
    <text evidence="8">Homodimer.</text>
</comment>
<dbReference type="SUPFAM" id="SSF51735">
    <property type="entry name" value="NAD(P)-binding Rossmann-fold domains"/>
    <property type="match status" value="1"/>
</dbReference>
<feature type="site" description="Important for activity" evidence="8 12">
    <location>
        <position position="101"/>
    </location>
</feature>
<dbReference type="InterPro" id="IPR018214">
    <property type="entry name" value="GluRdtase_CS"/>
</dbReference>
<comment type="catalytic activity">
    <reaction evidence="7 8">
        <text>(S)-4-amino-5-oxopentanoate + tRNA(Glu) + NADP(+) = L-glutamyl-tRNA(Glu) + NADPH + H(+)</text>
        <dbReference type="Rhea" id="RHEA:12344"/>
        <dbReference type="Rhea" id="RHEA-COMP:9663"/>
        <dbReference type="Rhea" id="RHEA-COMP:9680"/>
        <dbReference type="ChEBI" id="CHEBI:15378"/>
        <dbReference type="ChEBI" id="CHEBI:57501"/>
        <dbReference type="ChEBI" id="CHEBI:57783"/>
        <dbReference type="ChEBI" id="CHEBI:58349"/>
        <dbReference type="ChEBI" id="CHEBI:78442"/>
        <dbReference type="ChEBI" id="CHEBI:78520"/>
        <dbReference type="EC" id="1.2.1.70"/>
    </reaction>
</comment>
<keyword evidence="6 8" id="KW-0627">Porphyrin biosynthesis</keyword>
<dbReference type="HAMAP" id="MF_00087">
    <property type="entry name" value="Glu_tRNA_reductase"/>
    <property type="match status" value="1"/>
</dbReference>
<evidence type="ECO:0000259" key="14">
    <source>
        <dbReference type="Pfam" id="PF00745"/>
    </source>
</evidence>
<dbReference type="Gene3D" id="3.30.460.30">
    <property type="entry name" value="Glutamyl-tRNA reductase, N-terminal domain"/>
    <property type="match status" value="1"/>
</dbReference>
<dbReference type="InterPro" id="IPR036453">
    <property type="entry name" value="GluRdtase_dimer_dom_sf"/>
</dbReference>
<dbReference type="Pfam" id="PF00745">
    <property type="entry name" value="GlutR_dimer"/>
    <property type="match status" value="1"/>
</dbReference>
<evidence type="ECO:0000256" key="13">
    <source>
        <dbReference type="SAM" id="MobiDB-lite"/>
    </source>
</evidence>
<dbReference type="Pfam" id="PF05201">
    <property type="entry name" value="GlutR_N"/>
    <property type="match status" value="1"/>
</dbReference>
<dbReference type="SUPFAM" id="SSF69075">
    <property type="entry name" value="Glutamyl tRNA-reductase dimerization domain"/>
    <property type="match status" value="1"/>
</dbReference>
<feature type="domain" description="Glutamyl-tRNA reductase N-terminal" evidence="16">
    <location>
        <begin position="5"/>
        <end position="156"/>
    </location>
</feature>
<dbReference type="PANTHER" id="PTHR43013:SF1">
    <property type="entry name" value="GLUTAMYL-TRNA REDUCTASE"/>
    <property type="match status" value="1"/>
</dbReference>
<protein>
    <recommendedName>
        <fullName evidence="3 8">Glutamyl-tRNA reductase</fullName>
        <shortName evidence="8">GluTR</shortName>
        <ecNumber evidence="3 8">1.2.1.70</ecNumber>
    </recommendedName>
</protein>
<dbReference type="InterPro" id="IPR015895">
    <property type="entry name" value="4pyrrol_synth_GluRdtase_N"/>
</dbReference>
<accession>A0A9E8MMT2</accession>
<comment type="domain">
    <text evidence="8">Possesses an unusual extended V-shaped dimeric structure with each monomer consisting of three distinct domains arranged along a curved 'spinal' alpha-helix. The N-terminal catalytic domain specifically recognizes the glutamate moiety of the substrate. The second domain is the NADPH-binding domain, and the third C-terminal domain is responsible for dimerization.</text>
</comment>
<dbReference type="InterPro" id="IPR000343">
    <property type="entry name" value="4pyrrol_synth_GluRdtase"/>
</dbReference>
<dbReference type="EC" id="1.2.1.70" evidence="3 8"/>
<organism evidence="17 18">
    <name type="scientific">Microcella daejeonensis</name>
    <dbReference type="NCBI Taxonomy" id="2994971"/>
    <lineage>
        <taxon>Bacteria</taxon>
        <taxon>Bacillati</taxon>
        <taxon>Actinomycetota</taxon>
        <taxon>Actinomycetes</taxon>
        <taxon>Micrococcales</taxon>
        <taxon>Microbacteriaceae</taxon>
        <taxon>Microcella</taxon>
    </lineage>
</organism>
<evidence type="ECO:0000256" key="8">
    <source>
        <dbReference type="HAMAP-Rule" id="MF_00087"/>
    </source>
</evidence>
<proteinExistence type="inferred from homology"/>
<feature type="active site" description="Nucleophile" evidence="8 9">
    <location>
        <position position="47"/>
    </location>
</feature>
<evidence type="ECO:0000259" key="16">
    <source>
        <dbReference type="Pfam" id="PF05201"/>
    </source>
</evidence>